<dbReference type="InterPro" id="IPR011053">
    <property type="entry name" value="Single_hybrid_motif"/>
</dbReference>
<proteinExistence type="predicted"/>
<dbReference type="InterPro" id="IPR045257">
    <property type="entry name" value="E2/Pdx1"/>
</dbReference>
<dbReference type="InterPro" id="IPR003016">
    <property type="entry name" value="2-oxoA_DH_lipoyl-BS"/>
</dbReference>
<feature type="region of interest" description="Disordered" evidence="3">
    <location>
        <begin position="198"/>
        <end position="245"/>
    </location>
</feature>
<dbReference type="OrthoDB" id="9804723at2"/>
<dbReference type="eggNOG" id="COG0508">
    <property type="taxonomic scope" value="Bacteria"/>
</dbReference>
<gene>
    <name evidence="5" type="ORF">SIAM614_07753</name>
</gene>
<evidence type="ECO:0000256" key="3">
    <source>
        <dbReference type="SAM" id="MobiDB-lite"/>
    </source>
</evidence>
<dbReference type="RefSeq" id="WP_006933720.1">
    <property type="nucleotide sequence ID" value="NZ_AAUW01000005.1"/>
</dbReference>
<evidence type="ECO:0000313" key="6">
    <source>
        <dbReference type="Proteomes" id="UP000004848"/>
    </source>
</evidence>
<keyword evidence="5" id="KW-0012">Acyltransferase</keyword>
<dbReference type="EMBL" id="AAUW01000005">
    <property type="protein sequence ID" value="EAV44757.1"/>
    <property type="molecule type" value="Genomic_DNA"/>
</dbReference>
<dbReference type="PROSITE" id="PS50968">
    <property type="entry name" value="BIOTINYL_LIPOYL"/>
    <property type="match status" value="2"/>
</dbReference>
<dbReference type="GO" id="GO:0045254">
    <property type="term" value="C:pyruvate dehydrogenase complex"/>
    <property type="evidence" value="ECO:0007669"/>
    <property type="project" value="InterPro"/>
</dbReference>
<name>A0NRH6_ROSAI</name>
<accession>A0NRH6</accession>
<feature type="compositionally biased region" description="Low complexity" evidence="3">
    <location>
        <begin position="207"/>
        <end position="219"/>
    </location>
</feature>
<dbReference type="SUPFAM" id="SSF51230">
    <property type="entry name" value="Single hybrid motif"/>
    <property type="match status" value="2"/>
</dbReference>
<evidence type="ECO:0000259" key="4">
    <source>
        <dbReference type="PROSITE" id="PS50968"/>
    </source>
</evidence>
<comment type="caution">
    <text evidence="5">The sequence shown here is derived from an EMBL/GenBank/DDBJ whole genome shotgun (WGS) entry which is preliminary data.</text>
</comment>
<dbReference type="Proteomes" id="UP000004848">
    <property type="component" value="Unassembled WGS sequence"/>
</dbReference>
<dbReference type="PANTHER" id="PTHR23151">
    <property type="entry name" value="DIHYDROLIPOAMIDE ACETYL/SUCCINYL-TRANSFERASE-RELATED"/>
    <property type="match status" value="1"/>
</dbReference>
<dbReference type="CDD" id="cd06849">
    <property type="entry name" value="lipoyl_domain"/>
    <property type="match status" value="2"/>
</dbReference>
<feature type="domain" description="Lipoyl-binding" evidence="4">
    <location>
        <begin position="120"/>
        <end position="195"/>
    </location>
</feature>
<keyword evidence="2" id="KW-0450">Lipoyl</keyword>
<keyword evidence="5" id="KW-0808">Transferase</keyword>
<dbReference type="AlphaFoldDB" id="A0NRH6"/>
<reference evidence="5 6" key="1">
    <citation type="submission" date="2006-05" db="EMBL/GenBank/DDBJ databases">
        <authorList>
            <person name="King G."/>
            <person name="Ferriera S."/>
            <person name="Johnson J."/>
            <person name="Kravitz S."/>
            <person name="Beeson K."/>
            <person name="Sutton G."/>
            <person name="Rogers Y.-H."/>
            <person name="Friedman R."/>
            <person name="Frazier M."/>
            <person name="Venter J.C."/>
        </authorList>
    </citation>
    <scope>NUCLEOTIDE SEQUENCE [LARGE SCALE GENOMIC DNA]</scope>
    <source>
        <strain evidence="6">ATCC 25650 / DSM 13394 / JCM 20685 / NBRC 16684 / NCIMB 2208 / IAM 12614 / B1</strain>
    </source>
</reference>
<comment type="cofactor">
    <cofactor evidence="1">
        <name>(R)-lipoate</name>
        <dbReference type="ChEBI" id="CHEBI:83088"/>
    </cofactor>
</comment>
<dbReference type="InterPro" id="IPR000089">
    <property type="entry name" value="Biotin_lipoyl"/>
</dbReference>
<dbReference type="Gene3D" id="2.40.50.100">
    <property type="match status" value="2"/>
</dbReference>
<evidence type="ECO:0000256" key="2">
    <source>
        <dbReference type="ARBA" id="ARBA00022823"/>
    </source>
</evidence>
<dbReference type="GeneID" id="68846111"/>
<dbReference type="PROSITE" id="PS00189">
    <property type="entry name" value="LIPOYL"/>
    <property type="match status" value="2"/>
</dbReference>
<organism evidence="5 6">
    <name type="scientific">Roseibium aggregatum (strain ATCC 25650 / DSM 13394 / JCM 20685 / NBRC 16684 / NCIMB 2208 / IAM 12614 / B1)</name>
    <name type="common">Stappia aggregata</name>
    <dbReference type="NCBI Taxonomy" id="384765"/>
    <lineage>
        <taxon>Bacteria</taxon>
        <taxon>Pseudomonadati</taxon>
        <taxon>Pseudomonadota</taxon>
        <taxon>Alphaproteobacteria</taxon>
        <taxon>Hyphomicrobiales</taxon>
        <taxon>Stappiaceae</taxon>
        <taxon>Roseibium</taxon>
    </lineage>
</organism>
<dbReference type="Pfam" id="PF00364">
    <property type="entry name" value="Biotin_lipoyl"/>
    <property type="match status" value="2"/>
</dbReference>
<protein>
    <submittedName>
        <fullName evidence="5">2-oxo acid dehydrogenases acyltransferase (Catalytic domain) protein</fullName>
    </submittedName>
</protein>
<feature type="region of interest" description="Disordered" evidence="3">
    <location>
        <begin position="78"/>
        <end position="122"/>
    </location>
</feature>
<dbReference type="GO" id="GO:0006086">
    <property type="term" value="P:pyruvate decarboxylation to acetyl-CoA"/>
    <property type="evidence" value="ECO:0007669"/>
    <property type="project" value="InterPro"/>
</dbReference>
<feature type="domain" description="Lipoyl-binding" evidence="4">
    <location>
        <begin position="2"/>
        <end position="77"/>
    </location>
</feature>
<dbReference type="GO" id="GO:0016746">
    <property type="term" value="F:acyltransferase activity"/>
    <property type="evidence" value="ECO:0007669"/>
    <property type="project" value="UniProtKB-KW"/>
</dbReference>
<dbReference type="PANTHER" id="PTHR23151:SF90">
    <property type="entry name" value="DIHYDROLIPOYLLYSINE-RESIDUE ACETYLTRANSFERASE COMPONENT OF PYRUVATE DEHYDROGENASE COMPLEX, MITOCHONDRIAL-RELATED"/>
    <property type="match status" value="1"/>
</dbReference>
<evidence type="ECO:0000313" key="5">
    <source>
        <dbReference type="EMBL" id="EAV44757.1"/>
    </source>
</evidence>
<sequence length="452" mass="47422">MPHEVIMPALGMAQDSGQLLAWHKKPGEAVAAGDVLFEVETDKAAMEVEAQKEGYLTDVSAEAGTDVPVGQVIAMISETPEGSGKANPAPSPDKTSAAERPEPNGSEAGADAGGEDLPDGHQVIMPTLGMAQDTGLLVAWCKQPGEAVAADDILFEVETDKSTVEVNAGRDGFVAALLAEAGEEVPVGQAIAVISAQKPDKPVTRKAGGSPASPAAGETPPERQEKTETANTPAPSPEKAVAAKSAHGVAGRVLASPKARRLALEQGLDLQRLADAGHPQPFHVKDLETLKTLRAETPAASATAQRFEVRAEVKGTGFAEFTSWARENAGQGDEAALLAGFAAASLGNLPSKVRVETMRQPKTYSASSLWLGQVEPADDELEADLVVRDLRASRISSVQLDADRCPVISILRNGEDLTMVLEWTGDRLTAPQAIDLLSNFAGRMEQPLRHLL</sequence>
<evidence type="ECO:0000256" key="1">
    <source>
        <dbReference type="ARBA" id="ARBA00001938"/>
    </source>
</evidence>